<dbReference type="AlphaFoldDB" id="A0AA35G7J2"/>
<dbReference type="KEGG" id="cmic:caldi_12460"/>
<accession>A0AA35G7J2</accession>
<evidence type="ECO:0000256" key="1">
    <source>
        <dbReference type="ARBA" id="ARBA00023015"/>
    </source>
</evidence>
<keyword evidence="2" id="KW-0238">DNA-binding</keyword>
<sequence length="256" mass="27541">MLPAERRDRIVRELRKDRFLSVTELAGRLGASISTIRRDLAELEQEGVIVRTHGGAGLNTAGLPKEMAGSVRALQQVPQKQSIGRATARLLANMSTAILDGGTTTLEVARALNPTRHLRVITDSVEIAWELRDRENVTVILTGGIMRRSAYNLFGSLAEQALAGLHAEVCVMGCSGLSLTEGLTKHDIEALPVRRRMVEVSSRLIVVADSTKLGRVGLVAVCGVDRIHTLVTDSGIPPAFRAALEEQGVEVIIADA</sequence>
<dbReference type="Pfam" id="PF00455">
    <property type="entry name" value="DeoRC"/>
    <property type="match status" value="1"/>
</dbReference>
<dbReference type="InterPro" id="IPR014036">
    <property type="entry name" value="DeoR-like_C"/>
</dbReference>
<protein>
    <submittedName>
        <fullName evidence="5">DeoR family transcriptional regulator</fullName>
    </submittedName>
</protein>
<dbReference type="InterPro" id="IPR036390">
    <property type="entry name" value="WH_DNA-bd_sf"/>
</dbReference>
<dbReference type="EMBL" id="AP025628">
    <property type="protein sequence ID" value="BDG60156.1"/>
    <property type="molecule type" value="Genomic_DNA"/>
</dbReference>
<dbReference type="InterPro" id="IPR036388">
    <property type="entry name" value="WH-like_DNA-bd_sf"/>
</dbReference>
<reference evidence="5" key="1">
    <citation type="submission" date="2022-03" db="EMBL/GenBank/DDBJ databases">
        <title>Complete genome sequence of Caldinitratiruptor microaerophilus.</title>
        <authorList>
            <person name="Mukaiyama R."/>
            <person name="Nishiyama T."/>
            <person name="Ueda K."/>
        </authorList>
    </citation>
    <scope>NUCLEOTIDE SEQUENCE</scope>
    <source>
        <strain evidence="5">JCM 16183</strain>
    </source>
</reference>
<evidence type="ECO:0000259" key="4">
    <source>
        <dbReference type="PROSITE" id="PS51000"/>
    </source>
</evidence>
<dbReference type="PROSITE" id="PS51000">
    <property type="entry name" value="HTH_DEOR_2"/>
    <property type="match status" value="1"/>
</dbReference>
<keyword evidence="3" id="KW-0804">Transcription</keyword>
<dbReference type="InterPro" id="IPR037171">
    <property type="entry name" value="NagB/RpiA_transferase-like"/>
</dbReference>
<dbReference type="Proteomes" id="UP001163687">
    <property type="component" value="Chromosome"/>
</dbReference>
<evidence type="ECO:0000256" key="2">
    <source>
        <dbReference type="ARBA" id="ARBA00023125"/>
    </source>
</evidence>
<evidence type="ECO:0000256" key="3">
    <source>
        <dbReference type="ARBA" id="ARBA00023163"/>
    </source>
</evidence>
<name>A0AA35G7J2_9FIRM</name>
<dbReference type="PRINTS" id="PR00037">
    <property type="entry name" value="HTHLACR"/>
</dbReference>
<dbReference type="GO" id="GO:0003700">
    <property type="term" value="F:DNA-binding transcription factor activity"/>
    <property type="evidence" value="ECO:0007669"/>
    <property type="project" value="InterPro"/>
</dbReference>
<dbReference type="SMART" id="SM00420">
    <property type="entry name" value="HTH_DEOR"/>
    <property type="match status" value="1"/>
</dbReference>
<dbReference type="InterPro" id="IPR001034">
    <property type="entry name" value="DeoR_HTH"/>
</dbReference>
<organism evidence="5 6">
    <name type="scientific">Caldinitratiruptor microaerophilus</name>
    <dbReference type="NCBI Taxonomy" id="671077"/>
    <lineage>
        <taxon>Bacteria</taxon>
        <taxon>Bacillati</taxon>
        <taxon>Bacillota</taxon>
        <taxon>Clostridia</taxon>
        <taxon>Eubacteriales</taxon>
        <taxon>Symbiobacteriaceae</taxon>
        <taxon>Caldinitratiruptor</taxon>
    </lineage>
</organism>
<dbReference type="InterPro" id="IPR018356">
    <property type="entry name" value="Tscrpt_reg_HTH_DeoR_CS"/>
</dbReference>
<dbReference type="Pfam" id="PF08220">
    <property type="entry name" value="HTH_DeoR"/>
    <property type="match status" value="1"/>
</dbReference>
<keyword evidence="6" id="KW-1185">Reference proteome</keyword>
<proteinExistence type="predicted"/>
<dbReference type="Gene3D" id="3.40.50.1360">
    <property type="match status" value="1"/>
</dbReference>
<dbReference type="GO" id="GO:0003677">
    <property type="term" value="F:DNA binding"/>
    <property type="evidence" value="ECO:0007669"/>
    <property type="project" value="UniProtKB-KW"/>
</dbReference>
<dbReference type="Gene3D" id="1.10.10.10">
    <property type="entry name" value="Winged helix-like DNA-binding domain superfamily/Winged helix DNA-binding domain"/>
    <property type="match status" value="1"/>
</dbReference>
<evidence type="ECO:0000313" key="6">
    <source>
        <dbReference type="Proteomes" id="UP001163687"/>
    </source>
</evidence>
<gene>
    <name evidence="5" type="ORF">caldi_12460</name>
</gene>
<evidence type="ECO:0000313" key="5">
    <source>
        <dbReference type="EMBL" id="BDG60156.1"/>
    </source>
</evidence>
<keyword evidence="1" id="KW-0805">Transcription regulation</keyword>
<dbReference type="SUPFAM" id="SSF100950">
    <property type="entry name" value="NagB/RpiA/CoA transferase-like"/>
    <property type="match status" value="1"/>
</dbReference>
<dbReference type="SUPFAM" id="SSF46785">
    <property type="entry name" value="Winged helix' DNA-binding domain"/>
    <property type="match status" value="1"/>
</dbReference>
<dbReference type="PANTHER" id="PTHR30363">
    <property type="entry name" value="HTH-TYPE TRANSCRIPTIONAL REGULATOR SRLR-RELATED"/>
    <property type="match status" value="1"/>
</dbReference>
<feature type="domain" description="HTH deoR-type" evidence="4">
    <location>
        <begin position="3"/>
        <end position="58"/>
    </location>
</feature>
<dbReference type="PANTHER" id="PTHR30363:SF44">
    <property type="entry name" value="AGA OPERON TRANSCRIPTIONAL REPRESSOR-RELATED"/>
    <property type="match status" value="1"/>
</dbReference>
<dbReference type="SMART" id="SM01134">
    <property type="entry name" value="DeoRC"/>
    <property type="match status" value="1"/>
</dbReference>
<dbReference type="InterPro" id="IPR050313">
    <property type="entry name" value="Carb_Metab_HTH_regulators"/>
</dbReference>
<dbReference type="PROSITE" id="PS00894">
    <property type="entry name" value="HTH_DEOR_1"/>
    <property type="match status" value="1"/>
</dbReference>
<dbReference type="RefSeq" id="WP_264844220.1">
    <property type="nucleotide sequence ID" value="NZ_AP025628.1"/>
</dbReference>